<keyword evidence="2 6" id="KW-0132">Cell division</keyword>
<evidence type="ECO:0000256" key="2">
    <source>
        <dbReference type="ARBA" id="ARBA00022618"/>
    </source>
</evidence>
<dbReference type="Gene3D" id="2.160.20.70">
    <property type="match status" value="1"/>
</dbReference>
<keyword evidence="3 6" id="KW-0717">Septation</keyword>
<dbReference type="Gene3D" id="3.30.160.540">
    <property type="match status" value="1"/>
</dbReference>
<protein>
    <recommendedName>
        <fullName evidence="6">Probable septum site-determining protein MinC</fullName>
    </recommendedName>
</protein>
<name>A0A1G8LR58_9BACI</name>
<keyword evidence="10" id="KW-1185">Reference proteome</keyword>
<evidence type="ECO:0000313" key="10">
    <source>
        <dbReference type="Proteomes" id="UP000198853"/>
    </source>
</evidence>
<dbReference type="InterPro" id="IPR016098">
    <property type="entry name" value="CAP/MinC_C"/>
</dbReference>
<comment type="similarity">
    <text evidence="1 6">Belongs to the MinC family.</text>
</comment>
<dbReference type="Proteomes" id="UP000198853">
    <property type="component" value="Unassembled WGS sequence"/>
</dbReference>
<dbReference type="EMBL" id="FNEN01000003">
    <property type="protein sequence ID" value="SDI58201.1"/>
    <property type="molecule type" value="Genomic_DNA"/>
</dbReference>
<evidence type="ECO:0000259" key="8">
    <source>
        <dbReference type="Pfam" id="PF22642"/>
    </source>
</evidence>
<evidence type="ECO:0000256" key="1">
    <source>
        <dbReference type="ARBA" id="ARBA00006291"/>
    </source>
</evidence>
<dbReference type="OrthoDB" id="9790810at2"/>
<organism evidence="9 10">
    <name type="scientific">Natribacillus halophilus</name>
    <dbReference type="NCBI Taxonomy" id="549003"/>
    <lineage>
        <taxon>Bacteria</taxon>
        <taxon>Bacillati</taxon>
        <taxon>Bacillota</taxon>
        <taxon>Bacilli</taxon>
        <taxon>Bacillales</taxon>
        <taxon>Bacillaceae</taxon>
        <taxon>Natribacillus</taxon>
    </lineage>
</organism>
<reference evidence="9 10" key="1">
    <citation type="submission" date="2016-10" db="EMBL/GenBank/DDBJ databases">
        <authorList>
            <person name="de Groot N.N."/>
        </authorList>
    </citation>
    <scope>NUCLEOTIDE SEQUENCE [LARGE SCALE GENOMIC DNA]</scope>
    <source>
        <strain evidence="9 10">DSM 21771</strain>
    </source>
</reference>
<dbReference type="GO" id="GO:0000902">
    <property type="term" value="P:cell morphogenesis"/>
    <property type="evidence" value="ECO:0007669"/>
    <property type="project" value="InterPro"/>
</dbReference>
<comment type="function">
    <text evidence="6">Cell division inhibitor that blocks the formation of polar Z ring septums. Rapidly oscillates between the poles of the cell to destabilize FtsZ filaments that have formed before they mature into polar Z rings. Prevents FtsZ polymerization.</text>
</comment>
<evidence type="ECO:0000313" key="9">
    <source>
        <dbReference type="EMBL" id="SDI58201.1"/>
    </source>
</evidence>
<comment type="subunit">
    <text evidence="5 6">Interacts with MinD and FtsZ.</text>
</comment>
<evidence type="ECO:0000256" key="3">
    <source>
        <dbReference type="ARBA" id="ARBA00023210"/>
    </source>
</evidence>
<dbReference type="GO" id="GO:0000917">
    <property type="term" value="P:division septum assembly"/>
    <property type="evidence" value="ECO:0007669"/>
    <property type="project" value="UniProtKB-KW"/>
</dbReference>
<dbReference type="Pfam" id="PF22642">
    <property type="entry name" value="MinC_N_1"/>
    <property type="match status" value="1"/>
</dbReference>
<dbReference type="SUPFAM" id="SSF63848">
    <property type="entry name" value="Cell-division inhibitor MinC, C-terminal domain"/>
    <property type="match status" value="1"/>
</dbReference>
<evidence type="ECO:0000256" key="4">
    <source>
        <dbReference type="ARBA" id="ARBA00023306"/>
    </source>
</evidence>
<dbReference type="NCBIfam" id="TIGR01222">
    <property type="entry name" value="minC"/>
    <property type="match status" value="1"/>
</dbReference>
<feature type="domain" description="Septum formation inhibitor MinC C-terminal" evidence="7">
    <location>
        <begin position="110"/>
        <end position="212"/>
    </location>
</feature>
<dbReference type="InterPro" id="IPR036145">
    <property type="entry name" value="MinC_C_sf"/>
</dbReference>
<accession>A0A1G8LR58</accession>
<evidence type="ECO:0000256" key="5">
    <source>
        <dbReference type="ARBA" id="ARBA00046874"/>
    </source>
</evidence>
<proteinExistence type="inferred from homology"/>
<dbReference type="InterPro" id="IPR055219">
    <property type="entry name" value="MinC_N_1"/>
</dbReference>
<dbReference type="AlphaFoldDB" id="A0A1G8LR58"/>
<dbReference type="Pfam" id="PF03775">
    <property type="entry name" value="MinC_C"/>
    <property type="match status" value="1"/>
</dbReference>
<dbReference type="InterPro" id="IPR005526">
    <property type="entry name" value="Septum_form_inhib_MinC_C"/>
</dbReference>
<sequence>MKTSFSNQLVTIKGTKEGLVIHLDDKCSYAELIQELKEKMTESRIGSEHDKGLHVHVRVGKRYVDVEERREIQATIEQPGTIIVSDITSEVMTKTEALEIKEDEQTHSYARLVRSGQVLSVKGDLLILGDVNPGGTVEASGDIYVLGALKGTARAGVEGDEAAVIAASVLLPAQLMIADRLYLTSLTRTERAEEAAYAKPRYACIKQEEIVFNHMSSLATLRKQRTANA</sequence>
<dbReference type="PANTHER" id="PTHR34108">
    <property type="entry name" value="SEPTUM SITE-DETERMINING PROTEIN MINC"/>
    <property type="match status" value="1"/>
</dbReference>
<dbReference type="InterPro" id="IPR013033">
    <property type="entry name" value="MinC"/>
</dbReference>
<gene>
    <name evidence="6" type="primary">minC</name>
    <name evidence="9" type="ORF">SAMN04488123_103232</name>
</gene>
<dbReference type="PANTHER" id="PTHR34108:SF1">
    <property type="entry name" value="SEPTUM SITE-DETERMINING PROTEIN MINC"/>
    <property type="match status" value="1"/>
</dbReference>
<evidence type="ECO:0000256" key="6">
    <source>
        <dbReference type="HAMAP-Rule" id="MF_00267"/>
    </source>
</evidence>
<evidence type="ECO:0000259" key="7">
    <source>
        <dbReference type="Pfam" id="PF03775"/>
    </source>
</evidence>
<dbReference type="GO" id="GO:1901891">
    <property type="term" value="P:regulation of cell septum assembly"/>
    <property type="evidence" value="ECO:0007669"/>
    <property type="project" value="InterPro"/>
</dbReference>
<feature type="domain" description="Septum site-determining protein MinC N-terminal" evidence="8">
    <location>
        <begin position="10"/>
        <end position="87"/>
    </location>
</feature>
<dbReference type="RefSeq" id="WP_090396805.1">
    <property type="nucleotide sequence ID" value="NZ_FNEN01000003.1"/>
</dbReference>
<keyword evidence="4 6" id="KW-0131">Cell cycle</keyword>
<dbReference type="HAMAP" id="MF_00267">
    <property type="entry name" value="MinC"/>
    <property type="match status" value="1"/>
</dbReference>